<comment type="cofactor">
    <cofactor evidence="1">
        <name>K(+)</name>
        <dbReference type="ChEBI" id="CHEBI:29103"/>
    </cofactor>
</comment>
<evidence type="ECO:0000313" key="16">
    <source>
        <dbReference type="EMBL" id="OPX49573.1"/>
    </source>
</evidence>
<evidence type="ECO:0000256" key="14">
    <source>
        <dbReference type="RuleBase" id="RU000504"/>
    </source>
</evidence>
<evidence type="ECO:0000256" key="9">
    <source>
        <dbReference type="ARBA" id="ARBA00022777"/>
    </source>
</evidence>
<dbReference type="InterPro" id="IPR015806">
    <property type="entry name" value="Pyrv_Knase_insert_dom_sf"/>
</dbReference>
<protein>
    <recommendedName>
        <fullName evidence="5 14">Pyruvate kinase</fullName>
        <ecNumber evidence="4 14">2.7.1.40</ecNumber>
    </recommendedName>
</protein>
<evidence type="ECO:0000256" key="8">
    <source>
        <dbReference type="ARBA" id="ARBA00022741"/>
    </source>
</evidence>
<dbReference type="InterPro" id="IPR001697">
    <property type="entry name" value="Pyr_Knase"/>
</dbReference>
<dbReference type="SUPFAM" id="SSF51621">
    <property type="entry name" value="Phosphoenolpyruvate/pyruvate domain"/>
    <property type="match status" value="1"/>
</dbReference>
<dbReference type="PANTHER" id="PTHR11817">
    <property type="entry name" value="PYRUVATE KINASE"/>
    <property type="match status" value="1"/>
</dbReference>
<evidence type="ECO:0000256" key="4">
    <source>
        <dbReference type="ARBA" id="ARBA00012142"/>
    </source>
</evidence>
<evidence type="ECO:0000256" key="3">
    <source>
        <dbReference type="ARBA" id="ARBA00008663"/>
    </source>
</evidence>
<dbReference type="RefSeq" id="WP_080021894.1">
    <property type="nucleotide sequence ID" value="NZ_LTAY01000022.1"/>
</dbReference>
<dbReference type="GO" id="GO:0000287">
    <property type="term" value="F:magnesium ion binding"/>
    <property type="evidence" value="ECO:0007669"/>
    <property type="project" value="InterPro"/>
</dbReference>
<gene>
    <name evidence="16" type="primary">pyk_1</name>
    <name evidence="16" type="ORF">CLTHE_05470</name>
</gene>
<dbReference type="Gene3D" id="3.20.20.60">
    <property type="entry name" value="Phosphoenolpyruvate-binding domains"/>
    <property type="match status" value="1"/>
</dbReference>
<evidence type="ECO:0000256" key="11">
    <source>
        <dbReference type="ARBA" id="ARBA00022842"/>
    </source>
</evidence>
<feature type="domain" description="Pyruvate kinase barrel" evidence="15">
    <location>
        <begin position="2"/>
        <end position="324"/>
    </location>
</feature>
<dbReference type="GO" id="GO:0016301">
    <property type="term" value="F:kinase activity"/>
    <property type="evidence" value="ECO:0007669"/>
    <property type="project" value="UniProtKB-KW"/>
</dbReference>
<dbReference type="UniPathway" id="UPA00109">
    <property type="reaction ID" value="UER00188"/>
</dbReference>
<reference evidence="16 17" key="1">
    <citation type="submission" date="2016-02" db="EMBL/GenBank/DDBJ databases">
        <title>Genome sequence of Clostridium thermobutyricum DSM 4928.</title>
        <authorList>
            <person name="Poehlein A."/>
            <person name="Daniel R."/>
        </authorList>
    </citation>
    <scope>NUCLEOTIDE SEQUENCE [LARGE SCALE GENOMIC DNA]</scope>
    <source>
        <strain evidence="16 17">DSM 4928</strain>
    </source>
</reference>
<dbReference type="Proteomes" id="UP000191448">
    <property type="component" value="Unassembled WGS sequence"/>
</dbReference>
<dbReference type="GO" id="GO:0004743">
    <property type="term" value="F:pyruvate kinase activity"/>
    <property type="evidence" value="ECO:0007669"/>
    <property type="project" value="UniProtKB-EC"/>
</dbReference>
<dbReference type="Pfam" id="PF00224">
    <property type="entry name" value="PK"/>
    <property type="match status" value="1"/>
</dbReference>
<name>A0A1V4SXY0_9CLOT</name>
<comment type="caution">
    <text evidence="16">The sequence shown here is derived from an EMBL/GenBank/DDBJ whole genome shotgun (WGS) entry which is preliminary data.</text>
</comment>
<dbReference type="EMBL" id="LTAY01000022">
    <property type="protein sequence ID" value="OPX49573.1"/>
    <property type="molecule type" value="Genomic_DNA"/>
</dbReference>
<comment type="similarity">
    <text evidence="3 14">Belongs to the pyruvate kinase family.</text>
</comment>
<dbReference type="PRINTS" id="PR01050">
    <property type="entry name" value="PYRUVTKNASE"/>
</dbReference>
<dbReference type="GO" id="GO:0005524">
    <property type="term" value="F:ATP binding"/>
    <property type="evidence" value="ECO:0007669"/>
    <property type="project" value="UniProtKB-KW"/>
</dbReference>
<sequence>MHIIATIGPSCISKNVIKELINNGVDIFRFNFSHGNLKDFTNIKKIIKELNEKIHIMGDLSGGKVRISDRLPYIYKIYNGEEILICGEDKYKVPNYNKRKLIPLNLNSDLINKKNIKNISMKDNTMHFKIIEYTEKGIKAIVKRGGIVRGGKGCNIKSLEREKGIITERDKVYLDWCIEEKIEIICQSFVEEVEDIKVVKEYIENKSDEYNPKIWGKIETPRGIKNTKEIEKEVDGIVIGRGDLIPETNLLSAPIYQDKLLKKINEDRKVKDIIIGTHILNSMKQGRRPEFSEVDSIYNLINKNVNGFLLSGETSIGKAPVETVKFLKGLIRMYSGIIK</sequence>
<keyword evidence="12 14" id="KW-0324">Glycolysis</keyword>
<evidence type="ECO:0000259" key="15">
    <source>
        <dbReference type="Pfam" id="PF00224"/>
    </source>
</evidence>
<comment type="pathway">
    <text evidence="2 14">Carbohydrate degradation; glycolysis; pyruvate from D-glyceraldehyde 3-phosphate: step 5/5.</text>
</comment>
<keyword evidence="13 16" id="KW-0670">Pyruvate</keyword>
<dbReference type="OrthoDB" id="2031270at2"/>
<evidence type="ECO:0000256" key="2">
    <source>
        <dbReference type="ARBA" id="ARBA00004997"/>
    </source>
</evidence>
<keyword evidence="8" id="KW-0547">Nucleotide-binding</keyword>
<dbReference type="AlphaFoldDB" id="A0A1V4SXY0"/>
<keyword evidence="6 14" id="KW-0808">Transferase</keyword>
<evidence type="ECO:0000256" key="10">
    <source>
        <dbReference type="ARBA" id="ARBA00022840"/>
    </source>
</evidence>
<comment type="catalytic activity">
    <reaction evidence="14">
        <text>pyruvate + ATP = phosphoenolpyruvate + ADP + H(+)</text>
        <dbReference type="Rhea" id="RHEA:18157"/>
        <dbReference type="ChEBI" id="CHEBI:15361"/>
        <dbReference type="ChEBI" id="CHEBI:15378"/>
        <dbReference type="ChEBI" id="CHEBI:30616"/>
        <dbReference type="ChEBI" id="CHEBI:58702"/>
        <dbReference type="ChEBI" id="CHEBI:456216"/>
        <dbReference type="EC" id="2.7.1.40"/>
    </reaction>
</comment>
<organism evidence="16 17">
    <name type="scientific">Clostridium thermobutyricum DSM 4928</name>
    <dbReference type="NCBI Taxonomy" id="1121339"/>
    <lineage>
        <taxon>Bacteria</taxon>
        <taxon>Bacillati</taxon>
        <taxon>Bacillota</taxon>
        <taxon>Clostridia</taxon>
        <taxon>Eubacteriales</taxon>
        <taxon>Clostridiaceae</taxon>
        <taxon>Clostridium</taxon>
    </lineage>
</organism>
<accession>A0A1V4SXY0</accession>
<dbReference type="InterPro" id="IPR015813">
    <property type="entry name" value="Pyrv/PenolPyrv_kinase-like_dom"/>
</dbReference>
<keyword evidence="11 14" id="KW-0460">Magnesium</keyword>
<dbReference type="GO" id="GO:0030955">
    <property type="term" value="F:potassium ion binding"/>
    <property type="evidence" value="ECO:0007669"/>
    <property type="project" value="InterPro"/>
</dbReference>
<dbReference type="SUPFAM" id="SSF50800">
    <property type="entry name" value="PK beta-barrel domain-like"/>
    <property type="match status" value="1"/>
</dbReference>
<evidence type="ECO:0000256" key="5">
    <source>
        <dbReference type="ARBA" id="ARBA00018587"/>
    </source>
</evidence>
<evidence type="ECO:0000313" key="17">
    <source>
        <dbReference type="Proteomes" id="UP000191448"/>
    </source>
</evidence>
<keyword evidence="10" id="KW-0067">ATP-binding</keyword>
<evidence type="ECO:0000256" key="1">
    <source>
        <dbReference type="ARBA" id="ARBA00001958"/>
    </source>
</evidence>
<dbReference type="InterPro" id="IPR040442">
    <property type="entry name" value="Pyrv_kinase-like_dom_sf"/>
</dbReference>
<keyword evidence="7" id="KW-0479">Metal-binding</keyword>
<dbReference type="InterPro" id="IPR011037">
    <property type="entry name" value="Pyrv_Knase-like_insert_dom_sf"/>
</dbReference>
<proteinExistence type="inferred from homology"/>
<evidence type="ECO:0000256" key="6">
    <source>
        <dbReference type="ARBA" id="ARBA00022679"/>
    </source>
</evidence>
<dbReference type="EC" id="2.7.1.40" evidence="4 14"/>
<evidence type="ECO:0000256" key="12">
    <source>
        <dbReference type="ARBA" id="ARBA00023152"/>
    </source>
</evidence>
<dbReference type="Gene3D" id="2.40.33.10">
    <property type="entry name" value="PK beta-barrel domain-like"/>
    <property type="match status" value="1"/>
</dbReference>
<evidence type="ECO:0000256" key="7">
    <source>
        <dbReference type="ARBA" id="ARBA00022723"/>
    </source>
</evidence>
<dbReference type="InterPro" id="IPR015793">
    <property type="entry name" value="Pyrv_Knase_brl"/>
</dbReference>
<keyword evidence="9 14" id="KW-0418">Kinase</keyword>
<evidence type="ECO:0000256" key="13">
    <source>
        <dbReference type="ARBA" id="ARBA00023317"/>
    </source>
</evidence>